<reference evidence="3 4" key="1">
    <citation type="journal article" date="2010" name="Cell">
        <title>The genome of Naegleria gruberi illuminates early eukaryotic versatility.</title>
        <authorList>
            <person name="Fritz-Laylin L.K."/>
            <person name="Prochnik S.E."/>
            <person name="Ginger M.L."/>
            <person name="Dacks J.B."/>
            <person name="Carpenter M.L."/>
            <person name="Field M.C."/>
            <person name="Kuo A."/>
            <person name="Paredez A."/>
            <person name="Chapman J."/>
            <person name="Pham J."/>
            <person name="Shu S."/>
            <person name="Neupane R."/>
            <person name="Cipriano M."/>
            <person name="Mancuso J."/>
            <person name="Tu H."/>
            <person name="Salamov A."/>
            <person name="Lindquist E."/>
            <person name="Shapiro H."/>
            <person name="Lucas S."/>
            <person name="Grigoriev I.V."/>
            <person name="Cande W.Z."/>
            <person name="Fulton C."/>
            <person name="Rokhsar D.S."/>
            <person name="Dawson S.C."/>
        </authorList>
    </citation>
    <scope>NUCLEOTIDE SEQUENCE [LARGE SCALE GENOMIC DNA]</scope>
    <source>
        <strain evidence="3 4">NEG-M</strain>
    </source>
</reference>
<gene>
    <name evidence="3" type="ORF">NAEGRDRAFT_58208</name>
</gene>
<feature type="domain" description="Zn(2)-C6 fungal-type" evidence="2">
    <location>
        <begin position="54"/>
        <end position="87"/>
    </location>
</feature>
<sequence length="407" mass="44752">MHSNIHTNHSQGVDHKGVANRRDDKSNSSESNDSSPHTNTDHNGIKKKKSKKVACVACHKAHARCDRSCGEQRSCSRCIKNGIQCVEQIKRKTTREERLKTLQEQRKNSLNMKILPRTCNSNTNTNQSTCSSSTSTSPHTRISPSTPSQLYSGNNPFNNVSSPSISSACSQSSTSSTNSEMSHNSTSSNSSQSTVNSGYLMFQQVKSPGLNNSQLISFGQTIPSSQISFQNCSPQTTFTKVSGENNSSTQPNPSFHNPFMQQIVAMRNTSPYIPLNAVAPFNSHNSGNKFPTQSTPFGLSFNSPEFQPVLPPQPSFFTTPVVHQNVYPNIHSIGLHENRHQTPPPSSSVNNNDNNYLEADNQSTYTSRIFPSSSRSAQISEMLDSYSLPNPDDLEQLFSSLENARNV</sequence>
<dbReference type="CDD" id="cd00067">
    <property type="entry name" value="GAL4"/>
    <property type="match status" value="1"/>
</dbReference>
<dbReference type="AlphaFoldDB" id="D2VH18"/>
<evidence type="ECO:0000256" key="1">
    <source>
        <dbReference type="SAM" id="MobiDB-lite"/>
    </source>
</evidence>
<feature type="region of interest" description="Disordered" evidence="1">
    <location>
        <begin position="1"/>
        <end position="46"/>
    </location>
</feature>
<dbReference type="GO" id="GO:0000981">
    <property type="term" value="F:DNA-binding transcription factor activity, RNA polymerase II-specific"/>
    <property type="evidence" value="ECO:0007669"/>
    <property type="project" value="InterPro"/>
</dbReference>
<accession>D2VH18</accession>
<feature type="compositionally biased region" description="Polar residues" evidence="1">
    <location>
        <begin position="1"/>
        <end position="11"/>
    </location>
</feature>
<feature type="compositionally biased region" description="Low complexity" evidence="1">
    <location>
        <begin position="118"/>
        <end position="194"/>
    </location>
</feature>
<dbReference type="GeneID" id="8847759"/>
<dbReference type="InParanoid" id="D2VH18"/>
<evidence type="ECO:0000313" key="3">
    <source>
        <dbReference type="EMBL" id="EFC43907.1"/>
    </source>
</evidence>
<dbReference type="SMART" id="SM00066">
    <property type="entry name" value="GAL4"/>
    <property type="match status" value="1"/>
</dbReference>
<dbReference type="PROSITE" id="PS50048">
    <property type="entry name" value="ZN2_CY6_FUNGAL_2"/>
    <property type="match status" value="1"/>
</dbReference>
<dbReference type="InterPro" id="IPR001138">
    <property type="entry name" value="Zn2Cys6_DnaBD"/>
</dbReference>
<keyword evidence="4" id="KW-1185">Reference proteome</keyword>
<protein>
    <submittedName>
        <fullName evidence="3">Predicted protein</fullName>
    </submittedName>
</protein>
<feature type="region of interest" description="Disordered" evidence="1">
    <location>
        <begin position="104"/>
        <end position="194"/>
    </location>
</feature>
<dbReference type="SUPFAM" id="SSF57701">
    <property type="entry name" value="Zn2/Cys6 DNA-binding domain"/>
    <property type="match status" value="1"/>
</dbReference>
<dbReference type="Proteomes" id="UP000006671">
    <property type="component" value="Unassembled WGS sequence"/>
</dbReference>
<dbReference type="PROSITE" id="PS00463">
    <property type="entry name" value="ZN2_CY6_FUNGAL_1"/>
    <property type="match status" value="1"/>
</dbReference>
<dbReference type="Pfam" id="PF00172">
    <property type="entry name" value="Zn_clus"/>
    <property type="match status" value="1"/>
</dbReference>
<evidence type="ECO:0000259" key="2">
    <source>
        <dbReference type="PROSITE" id="PS50048"/>
    </source>
</evidence>
<dbReference type="VEuPathDB" id="AmoebaDB:NAEGRDRAFT_58208"/>
<evidence type="ECO:0000313" key="4">
    <source>
        <dbReference type="Proteomes" id="UP000006671"/>
    </source>
</evidence>
<name>D2VH18_NAEGR</name>
<proteinExistence type="predicted"/>
<dbReference type="RefSeq" id="XP_002676651.1">
    <property type="nucleotide sequence ID" value="XM_002676605.1"/>
</dbReference>
<dbReference type="GO" id="GO:0008270">
    <property type="term" value="F:zinc ion binding"/>
    <property type="evidence" value="ECO:0007669"/>
    <property type="project" value="InterPro"/>
</dbReference>
<dbReference type="InterPro" id="IPR036864">
    <property type="entry name" value="Zn2-C6_fun-type_DNA-bd_sf"/>
</dbReference>
<dbReference type="EMBL" id="GG738871">
    <property type="protein sequence ID" value="EFC43907.1"/>
    <property type="molecule type" value="Genomic_DNA"/>
</dbReference>
<feature type="region of interest" description="Disordered" evidence="1">
    <location>
        <begin position="335"/>
        <end position="365"/>
    </location>
</feature>
<dbReference type="KEGG" id="ngr:NAEGRDRAFT_58208"/>
<organism evidence="4">
    <name type="scientific">Naegleria gruberi</name>
    <name type="common">Amoeba</name>
    <dbReference type="NCBI Taxonomy" id="5762"/>
    <lineage>
        <taxon>Eukaryota</taxon>
        <taxon>Discoba</taxon>
        <taxon>Heterolobosea</taxon>
        <taxon>Tetramitia</taxon>
        <taxon>Eutetramitia</taxon>
        <taxon>Vahlkampfiidae</taxon>
        <taxon>Naegleria</taxon>
    </lineage>
</organism>
<dbReference type="Gene3D" id="4.10.240.10">
    <property type="entry name" value="Zn(2)-C6 fungal-type DNA-binding domain"/>
    <property type="match status" value="1"/>
</dbReference>
<feature type="compositionally biased region" description="Basic and acidic residues" evidence="1">
    <location>
        <begin position="12"/>
        <end position="27"/>
    </location>
</feature>